<evidence type="ECO:0000259" key="1">
    <source>
        <dbReference type="Pfam" id="PF20452"/>
    </source>
</evidence>
<gene>
    <name evidence="2" type="ORF">LVIROSA_LOCUS13933</name>
</gene>
<dbReference type="InterPro" id="IPR046829">
    <property type="entry name" value="Calmod_bind_C"/>
</dbReference>
<evidence type="ECO:0000313" key="3">
    <source>
        <dbReference type="Proteomes" id="UP001157418"/>
    </source>
</evidence>
<dbReference type="EMBL" id="CAKMRJ010002223">
    <property type="protein sequence ID" value="CAH1426875.1"/>
    <property type="molecule type" value="Genomic_DNA"/>
</dbReference>
<dbReference type="PANTHER" id="PTHR31713">
    <property type="entry name" value="OS02G0177800 PROTEIN"/>
    <property type="match status" value="1"/>
</dbReference>
<dbReference type="GO" id="GO:0080142">
    <property type="term" value="P:regulation of salicylic acid biosynthetic process"/>
    <property type="evidence" value="ECO:0007669"/>
    <property type="project" value="TreeGrafter"/>
</dbReference>
<dbReference type="AlphaFoldDB" id="A0AAU9MKS5"/>
<dbReference type="GO" id="GO:0005634">
    <property type="term" value="C:nucleus"/>
    <property type="evidence" value="ECO:0007669"/>
    <property type="project" value="TreeGrafter"/>
</dbReference>
<accession>A0AAU9MKS5</accession>
<dbReference type="InterPro" id="IPR012416">
    <property type="entry name" value="CBP60"/>
</dbReference>
<keyword evidence="3" id="KW-1185">Reference proteome</keyword>
<dbReference type="Proteomes" id="UP001157418">
    <property type="component" value="Unassembled WGS sequence"/>
</dbReference>
<dbReference type="GO" id="GO:0043565">
    <property type="term" value="F:sequence-specific DNA binding"/>
    <property type="evidence" value="ECO:0007669"/>
    <property type="project" value="TreeGrafter"/>
</dbReference>
<dbReference type="PANTHER" id="PTHR31713:SF67">
    <property type="entry name" value="CALMODULIN-BINDING PROTEIN60"/>
    <property type="match status" value="1"/>
</dbReference>
<evidence type="ECO:0000313" key="2">
    <source>
        <dbReference type="EMBL" id="CAH1426875.1"/>
    </source>
</evidence>
<feature type="domain" description="Calmodulin binding protein C-terminal" evidence="1">
    <location>
        <begin position="37"/>
        <end position="94"/>
    </location>
</feature>
<organism evidence="2 3">
    <name type="scientific">Lactuca virosa</name>
    <dbReference type="NCBI Taxonomy" id="75947"/>
    <lineage>
        <taxon>Eukaryota</taxon>
        <taxon>Viridiplantae</taxon>
        <taxon>Streptophyta</taxon>
        <taxon>Embryophyta</taxon>
        <taxon>Tracheophyta</taxon>
        <taxon>Spermatophyta</taxon>
        <taxon>Magnoliopsida</taxon>
        <taxon>eudicotyledons</taxon>
        <taxon>Gunneridae</taxon>
        <taxon>Pentapetalae</taxon>
        <taxon>asterids</taxon>
        <taxon>campanulids</taxon>
        <taxon>Asterales</taxon>
        <taxon>Asteraceae</taxon>
        <taxon>Cichorioideae</taxon>
        <taxon>Cichorieae</taxon>
        <taxon>Lactucinae</taxon>
        <taxon>Lactuca</taxon>
    </lineage>
</organism>
<comment type="caution">
    <text evidence="2">The sequence shown here is derived from an EMBL/GenBank/DDBJ whole genome shotgun (WGS) entry which is preliminary data.</text>
</comment>
<protein>
    <recommendedName>
        <fullName evidence="1">Calmodulin binding protein C-terminal domain-containing protein</fullName>
    </recommendedName>
</protein>
<dbReference type="Pfam" id="PF20452">
    <property type="entry name" value="Calmod_bind_C"/>
    <property type="match status" value="1"/>
</dbReference>
<proteinExistence type="predicted"/>
<dbReference type="GO" id="GO:0005516">
    <property type="term" value="F:calmodulin binding"/>
    <property type="evidence" value="ECO:0007669"/>
    <property type="project" value="InterPro"/>
</dbReference>
<sequence>MYNTNESLLCGLLGGTNKKNLKKIIKHAKTCVLDERLYIYNSSTDGFGILFNSVMEVVGATFDGKYHLSMNELSDSQKSLVEALKEQVYKNLEGMLPIDDLSVVAAPVLETNLHGDPLGIC</sequence>
<dbReference type="GO" id="GO:0003700">
    <property type="term" value="F:DNA-binding transcription factor activity"/>
    <property type="evidence" value="ECO:0007669"/>
    <property type="project" value="TreeGrafter"/>
</dbReference>
<reference evidence="2 3" key="1">
    <citation type="submission" date="2022-01" db="EMBL/GenBank/DDBJ databases">
        <authorList>
            <person name="Xiong W."/>
            <person name="Schranz E."/>
        </authorList>
    </citation>
    <scope>NUCLEOTIDE SEQUENCE [LARGE SCALE GENOMIC DNA]</scope>
</reference>
<name>A0AAU9MKS5_9ASTR</name>